<dbReference type="Gene3D" id="2.115.10.20">
    <property type="entry name" value="Glycosyl hydrolase domain, family 43"/>
    <property type="match status" value="1"/>
</dbReference>
<comment type="similarity">
    <text evidence="1">Belongs to the glycosyl hydrolase 32 family.</text>
</comment>
<dbReference type="InterPro" id="IPR050727">
    <property type="entry name" value="GH43_arabinanases"/>
</dbReference>
<name>A0A4P6LTK5_9FIRM</name>
<dbReference type="CDD" id="cd08983">
    <property type="entry name" value="GH43_Bt3655-like"/>
    <property type="match status" value="1"/>
</dbReference>
<dbReference type="RefSeq" id="WP_130179927.1">
    <property type="nucleotide sequence ID" value="NZ_CP035945.1"/>
</dbReference>
<organism evidence="5 6">
    <name type="scientific">Blautia producta</name>
    <dbReference type="NCBI Taxonomy" id="33035"/>
    <lineage>
        <taxon>Bacteria</taxon>
        <taxon>Bacillati</taxon>
        <taxon>Bacillota</taxon>
        <taxon>Clostridia</taxon>
        <taxon>Lachnospirales</taxon>
        <taxon>Lachnospiraceae</taxon>
        <taxon>Blautia</taxon>
    </lineage>
</organism>
<evidence type="ECO:0000313" key="5">
    <source>
        <dbReference type="EMBL" id="QBE95339.1"/>
    </source>
</evidence>
<dbReference type="InterPro" id="IPR023296">
    <property type="entry name" value="Glyco_hydro_beta-prop_sf"/>
</dbReference>
<evidence type="ECO:0000256" key="2">
    <source>
        <dbReference type="ARBA" id="ARBA00022801"/>
    </source>
</evidence>
<dbReference type="Pfam" id="PF00251">
    <property type="entry name" value="Glyco_hydro_32N"/>
    <property type="match status" value="1"/>
</dbReference>
<evidence type="ECO:0000256" key="1">
    <source>
        <dbReference type="ARBA" id="ARBA00009902"/>
    </source>
</evidence>
<dbReference type="SUPFAM" id="SSF75005">
    <property type="entry name" value="Arabinanase/levansucrase/invertase"/>
    <property type="match status" value="1"/>
</dbReference>
<reference evidence="5 6" key="1">
    <citation type="submission" date="2019-01" db="EMBL/GenBank/DDBJ databases">
        <title>PMF-metabolizing Aryl O-demethylase.</title>
        <authorList>
            <person name="Kim M."/>
        </authorList>
    </citation>
    <scope>NUCLEOTIDE SEQUENCE [LARGE SCALE GENOMIC DNA]</scope>
    <source>
        <strain evidence="5 6">PMF1</strain>
    </source>
</reference>
<keyword evidence="3" id="KW-0326">Glycosidase</keyword>
<gene>
    <name evidence="5" type="ORF">PMF13cell1_00860</name>
</gene>
<proteinExistence type="inferred from homology"/>
<dbReference type="PANTHER" id="PTHR43301:SF3">
    <property type="entry name" value="ARABINAN ENDO-1,5-ALPHA-L-ARABINOSIDASE A-RELATED"/>
    <property type="match status" value="1"/>
</dbReference>
<evidence type="ECO:0000313" key="6">
    <source>
        <dbReference type="Proteomes" id="UP000289794"/>
    </source>
</evidence>
<keyword evidence="2" id="KW-0378">Hydrolase</keyword>
<dbReference type="InterPro" id="IPR013148">
    <property type="entry name" value="Glyco_hydro_32_N"/>
</dbReference>
<accession>A0A4P6LTK5</accession>
<evidence type="ECO:0000256" key="3">
    <source>
        <dbReference type="ARBA" id="ARBA00023295"/>
    </source>
</evidence>
<evidence type="ECO:0000259" key="4">
    <source>
        <dbReference type="Pfam" id="PF00251"/>
    </source>
</evidence>
<dbReference type="AlphaFoldDB" id="A0A4P6LTK5"/>
<protein>
    <recommendedName>
        <fullName evidence="4">Glycosyl hydrolase family 32 N-terminal domain-containing protein</fullName>
    </recommendedName>
</protein>
<feature type="domain" description="Glycosyl hydrolase family 32 N-terminal" evidence="4">
    <location>
        <begin position="8"/>
        <end position="168"/>
    </location>
</feature>
<dbReference type="PANTHER" id="PTHR43301">
    <property type="entry name" value="ARABINAN ENDO-1,5-ALPHA-L-ARABINOSIDASE"/>
    <property type="match status" value="1"/>
</dbReference>
<dbReference type="GO" id="GO:0016798">
    <property type="term" value="F:hydrolase activity, acting on glycosyl bonds"/>
    <property type="evidence" value="ECO:0007669"/>
    <property type="project" value="UniProtKB-KW"/>
</dbReference>
<sequence length="309" mass="35013">MENRKKGYLFVHFTGESPEGEQVYYALSRDGLHWQDLNGQKPVIRWKAGEKGVRDPFIVRSVIDGKFYIIATDLRIANGKGWTAAQMEGSTKIVIWCSTDLVNWSEPWTFETGVPGAGCAWAPEAVYDPEKEAYLVFWASMTKETGDAAHKQRIYSAYTRDFKEFTAPGKYIEREHHVIDTTIVEEAGVFYRFSKDETTKKVRMDRGTSLQGEFTEMDAETLNALMGVEGPAAFPIGEEGEWCLMVDRFAEGLGYLPLICTSLEKGDFKVAEPGDYHMGDVCKRHGSVLVLKEEEYERLQTYFGNKVSE</sequence>
<dbReference type="Proteomes" id="UP000289794">
    <property type="component" value="Chromosome"/>
</dbReference>
<dbReference type="EMBL" id="CP035945">
    <property type="protein sequence ID" value="QBE95339.1"/>
    <property type="molecule type" value="Genomic_DNA"/>
</dbReference>
<dbReference type="KEGG" id="bpro:PMF13cell1_00860"/>